<feature type="transmembrane region" description="Helical" evidence="6">
    <location>
        <begin position="90"/>
        <end position="114"/>
    </location>
</feature>
<evidence type="ECO:0000256" key="2">
    <source>
        <dbReference type="ARBA" id="ARBA00022448"/>
    </source>
</evidence>
<feature type="transmembrane region" description="Helical" evidence="6">
    <location>
        <begin position="126"/>
        <end position="150"/>
    </location>
</feature>
<dbReference type="InterPro" id="IPR036259">
    <property type="entry name" value="MFS_trans_sf"/>
</dbReference>
<dbReference type="InterPro" id="IPR013525">
    <property type="entry name" value="ABC2_TM"/>
</dbReference>
<dbReference type="GO" id="GO:0016020">
    <property type="term" value="C:membrane"/>
    <property type="evidence" value="ECO:0007669"/>
    <property type="project" value="UniProtKB-SubCell"/>
</dbReference>
<sequence length="663" mass="74767">MTLARRQFVVTMRNRAFLRGKAVLVTVMALLYGSAFYQFDFKDVQVGLGVIFLSALYLALAQSPMLPLYYDARRVFYKQRRANFYPTSAFVLSIAASQIPMTLFETIVFGSIIYGMCGLVPSIGAYVTFEVVLLSCSLSFAGIYFCIMCFTPDIHVGKPLCLVWLLLGVVYAGFIVPYGQFPAYIEWLYWLDPISWGMRAIAISQYRSSRYDVDVYDGIDYKGRFNKTMGEFYISFFDIETERAWIAYGVLYSLSFYAAFMFLATLILERKRLEAPTNVMLQSNAEEERGSYAAITTPKANASKTNTESTVTVSIATHTRHFTPVTVAFQDLWYTVPSPTDKNATIDLLKGAVLGREGVSTPSASVGEIKFDNKRAASSWVQAKMVMRRFFRMYWRTPTYNYTRMLVALFLGLLFGLTFFDSKFDTYQGINGGVGTLYVAIIFVGVVAMQSMIVLASEVRASFYRERASQTYNAFWYFLGFTVVEIPYVFFSTLLFAAIFFPMAGFSGLSNFLFYWTIMSLLGLVQVYLGQLFAFALPSAEVAVLASVFINSVFGLWAGFNPPGSAVPAGYRWLYDSIPQRYALQLVGGFLLADCSKNNKTGCIVISDVPNVAGPISVEAYLDKTFEIRYSDLRYNFLMLIIMIAVIRVLTLLVMRFVNKQKK</sequence>
<evidence type="ECO:0000256" key="6">
    <source>
        <dbReference type="SAM" id="Phobius"/>
    </source>
</evidence>
<feature type="transmembrane region" description="Helical" evidence="6">
    <location>
        <begin position="432"/>
        <end position="455"/>
    </location>
</feature>
<keyword evidence="4 6" id="KW-1133">Transmembrane helix</keyword>
<reference evidence="8" key="1">
    <citation type="submission" date="2021-12" db="EMBL/GenBank/DDBJ databases">
        <title>Prjna785345.</title>
        <authorList>
            <person name="Rujirawat T."/>
            <person name="Krajaejun T."/>
        </authorList>
    </citation>
    <scope>NUCLEOTIDE SEQUENCE</scope>
    <source>
        <strain evidence="8">Pi057C3</strain>
    </source>
</reference>
<evidence type="ECO:0000313" key="8">
    <source>
        <dbReference type="EMBL" id="KAJ0407229.1"/>
    </source>
</evidence>
<keyword evidence="3 6" id="KW-0812">Transmembrane</keyword>
<comment type="subcellular location">
    <subcellularLocation>
        <location evidence="1">Membrane</location>
        <topology evidence="1">Multi-pass membrane protein</topology>
    </subcellularLocation>
</comment>
<feature type="transmembrane region" description="Helical" evidence="6">
    <location>
        <begin position="162"/>
        <end position="181"/>
    </location>
</feature>
<keyword evidence="2" id="KW-0813">Transport</keyword>
<feature type="transmembrane region" description="Helical" evidence="6">
    <location>
        <begin position="45"/>
        <end position="69"/>
    </location>
</feature>
<evidence type="ECO:0000259" key="7">
    <source>
        <dbReference type="Pfam" id="PF01061"/>
    </source>
</evidence>
<evidence type="ECO:0000256" key="4">
    <source>
        <dbReference type="ARBA" id="ARBA00022989"/>
    </source>
</evidence>
<evidence type="ECO:0000256" key="5">
    <source>
        <dbReference type="ARBA" id="ARBA00023136"/>
    </source>
</evidence>
<dbReference type="Pfam" id="PF01061">
    <property type="entry name" value="ABC2_membrane"/>
    <property type="match status" value="2"/>
</dbReference>
<feature type="domain" description="ABC-2 type transporter transmembrane" evidence="7">
    <location>
        <begin position="2"/>
        <end position="206"/>
    </location>
</feature>
<evidence type="ECO:0000256" key="3">
    <source>
        <dbReference type="ARBA" id="ARBA00022692"/>
    </source>
</evidence>
<evidence type="ECO:0000313" key="9">
    <source>
        <dbReference type="Proteomes" id="UP001209570"/>
    </source>
</evidence>
<feature type="transmembrane region" description="Helical" evidence="6">
    <location>
        <begin position="475"/>
        <end position="501"/>
    </location>
</feature>
<feature type="transmembrane region" description="Helical" evidence="6">
    <location>
        <begin position="513"/>
        <end position="535"/>
    </location>
</feature>
<feature type="transmembrane region" description="Helical" evidence="6">
    <location>
        <begin position="542"/>
        <end position="560"/>
    </location>
</feature>
<feature type="domain" description="ABC-2 type transporter transmembrane" evidence="7">
    <location>
        <begin position="382"/>
        <end position="586"/>
    </location>
</feature>
<gene>
    <name evidence="8" type="ORF">P43SY_008004</name>
</gene>
<dbReference type="SUPFAM" id="SSF103473">
    <property type="entry name" value="MFS general substrate transporter"/>
    <property type="match status" value="1"/>
</dbReference>
<keyword evidence="9" id="KW-1185">Reference proteome</keyword>
<proteinExistence type="predicted"/>
<keyword evidence="5 6" id="KW-0472">Membrane</keyword>
<dbReference type="GO" id="GO:0140359">
    <property type="term" value="F:ABC-type transporter activity"/>
    <property type="evidence" value="ECO:0007669"/>
    <property type="project" value="InterPro"/>
</dbReference>
<dbReference type="PANTHER" id="PTHR19241">
    <property type="entry name" value="ATP-BINDING CASSETTE TRANSPORTER"/>
    <property type="match status" value="1"/>
</dbReference>
<feature type="transmembrane region" description="Helical" evidence="6">
    <location>
        <begin position="21"/>
        <end position="39"/>
    </location>
</feature>
<feature type="transmembrane region" description="Helical" evidence="6">
    <location>
        <begin position="402"/>
        <end position="420"/>
    </location>
</feature>
<dbReference type="Proteomes" id="UP001209570">
    <property type="component" value="Unassembled WGS sequence"/>
</dbReference>
<organism evidence="8 9">
    <name type="scientific">Pythium insidiosum</name>
    <name type="common">Pythiosis disease agent</name>
    <dbReference type="NCBI Taxonomy" id="114742"/>
    <lineage>
        <taxon>Eukaryota</taxon>
        <taxon>Sar</taxon>
        <taxon>Stramenopiles</taxon>
        <taxon>Oomycota</taxon>
        <taxon>Peronosporomycetes</taxon>
        <taxon>Pythiales</taxon>
        <taxon>Pythiaceae</taxon>
        <taxon>Pythium</taxon>
    </lineage>
</organism>
<dbReference type="EMBL" id="JAKCXM010000023">
    <property type="protein sequence ID" value="KAJ0407229.1"/>
    <property type="molecule type" value="Genomic_DNA"/>
</dbReference>
<evidence type="ECO:0000256" key="1">
    <source>
        <dbReference type="ARBA" id="ARBA00004141"/>
    </source>
</evidence>
<feature type="transmembrane region" description="Helical" evidence="6">
    <location>
        <begin position="245"/>
        <end position="268"/>
    </location>
</feature>
<accession>A0AAD5LNK9</accession>
<protein>
    <recommendedName>
        <fullName evidence="7">ABC-2 type transporter transmembrane domain-containing protein</fullName>
    </recommendedName>
</protein>
<feature type="transmembrane region" description="Helical" evidence="6">
    <location>
        <begin position="637"/>
        <end position="658"/>
    </location>
</feature>
<name>A0AAD5LNK9_PYTIN</name>
<dbReference type="AlphaFoldDB" id="A0AAD5LNK9"/>
<comment type="caution">
    <text evidence="8">The sequence shown here is derived from an EMBL/GenBank/DDBJ whole genome shotgun (WGS) entry which is preliminary data.</text>
</comment>